<comment type="caution">
    <text evidence="1">The sequence shown here is derived from an EMBL/GenBank/DDBJ whole genome shotgun (WGS) entry which is preliminary data.</text>
</comment>
<evidence type="ECO:0000313" key="2">
    <source>
        <dbReference type="Proteomes" id="UP000263517"/>
    </source>
</evidence>
<evidence type="ECO:0000313" key="1">
    <source>
        <dbReference type="EMBL" id="HAW75936.1"/>
    </source>
</evidence>
<sequence length="64" mass="7426">MKLHILFAVSDKLRRAINHHHGKSGQATRQEVKSWLWQHGHSRDDEILAALYEHENDQGADSKK</sequence>
<reference evidence="1 2" key="1">
    <citation type="journal article" date="2018" name="Nat. Biotechnol.">
        <title>A standardized bacterial taxonomy based on genome phylogeny substantially revises the tree of life.</title>
        <authorList>
            <person name="Parks D.H."/>
            <person name="Chuvochina M."/>
            <person name="Waite D.W."/>
            <person name="Rinke C."/>
            <person name="Skarshewski A."/>
            <person name="Chaumeil P.A."/>
            <person name="Hugenholtz P."/>
        </authorList>
    </citation>
    <scope>NUCLEOTIDE SEQUENCE [LARGE SCALE GENOMIC DNA]</scope>
    <source>
        <strain evidence="1">UBA11978</strain>
    </source>
</reference>
<organism evidence="1 2">
    <name type="scientific">Alteromonas australica</name>
    <dbReference type="NCBI Taxonomy" id="589873"/>
    <lineage>
        <taxon>Bacteria</taxon>
        <taxon>Pseudomonadati</taxon>
        <taxon>Pseudomonadota</taxon>
        <taxon>Gammaproteobacteria</taxon>
        <taxon>Alteromonadales</taxon>
        <taxon>Alteromonadaceae</taxon>
        <taxon>Alteromonas/Salinimonas group</taxon>
        <taxon>Alteromonas</taxon>
    </lineage>
</organism>
<accession>A0A350P3R9</accession>
<dbReference type="Proteomes" id="UP000263517">
    <property type="component" value="Unassembled WGS sequence"/>
</dbReference>
<protein>
    <submittedName>
        <fullName evidence="1">Uncharacterized protein</fullName>
    </submittedName>
</protein>
<dbReference type="AlphaFoldDB" id="A0A350P3R9"/>
<proteinExistence type="predicted"/>
<dbReference type="EMBL" id="DNAN01000331">
    <property type="protein sequence ID" value="HAW75936.1"/>
    <property type="molecule type" value="Genomic_DNA"/>
</dbReference>
<name>A0A350P3R9_9ALTE</name>
<gene>
    <name evidence="1" type="ORF">DCW74_09420</name>
</gene>